<dbReference type="InterPro" id="IPR010985">
    <property type="entry name" value="Ribbon_hlx_hlx"/>
</dbReference>
<dbReference type="Gene3D" id="6.10.10.120">
    <property type="entry name" value="Antitoxin ParD1-like"/>
    <property type="match status" value="1"/>
</dbReference>
<dbReference type="PANTHER" id="PTHR36582:SF2">
    <property type="entry name" value="ANTITOXIN PARD"/>
    <property type="match status" value="1"/>
</dbReference>
<evidence type="ECO:0000256" key="1">
    <source>
        <dbReference type="ARBA" id="ARBA00008580"/>
    </source>
</evidence>
<dbReference type="CDD" id="cd22231">
    <property type="entry name" value="RHH_NikR_HicB-like"/>
    <property type="match status" value="1"/>
</dbReference>
<accession>A0A380THH5</accession>
<evidence type="ECO:0000256" key="2">
    <source>
        <dbReference type="ARBA" id="ARBA00022649"/>
    </source>
</evidence>
<dbReference type="EMBL" id="UIDG01000445">
    <property type="protein sequence ID" value="SUS07766.1"/>
    <property type="molecule type" value="Genomic_DNA"/>
</dbReference>
<dbReference type="NCBIfam" id="TIGR02606">
    <property type="entry name" value="antidote_CC2985"/>
    <property type="match status" value="1"/>
</dbReference>
<name>A0A380THH5_9ZZZZ</name>
<sequence length="97" mass="10915">MTKAPATPMATTTLHISLPEELKRYVQERVAAEAYSNPSDFVRALIREDRKRRGQEHLEALLLEGLESGEAQPLDEAEWASVRQEIEEGIAAQRRSA</sequence>
<gene>
    <name evidence="3" type="ORF">DF3PB_50036</name>
</gene>
<dbReference type="GO" id="GO:0006355">
    <property type="term" value="P:regulation of DNA-templated transcription"/>
    <property type="evidence" value="ECO:0007669"/>
    <property type="project" value="InterPro"/>
</dbReference>
<dbReference type="InterPro" id="IPR022789">
    <property type="entry name" value="ParD"/>
</dbReference>
<comment type="similarity">
    <text evidence="1">Belongs to the ParD antitoxin family.</text>
</comment>
<reference evidence="3" key="1">
    <citation type="submission" date="2018-07" db="EMBL/GenBank/DDBJ databases">
        <authorList>
            <person name="Quirk P.G."/>
            <person name="Krulwich T.A."/>
        </authorList>
    </citation>
    <scope>NUCLEOTIDE SEQUENCE</scope>
</reference>
<dbReference type="PANTHER" id="PTHR36582">
    <property type="entry name" value="ANTITOXIN PARD"/>
    <property type="match status" value="1"/>
</dbReference>
<evidence type="ECO:0000313" key="3">
    <source>
        <dbReference type="EMBL" id="SUS07766.1"/>
    </source>
</evidence>
<proteinExistence type="inferred from homology"/>
<organism evidence="3">
    <name type="scientific">metagenome</name>
    <dbReference type="NCBI Taxonomy" id="256318"/>
    <lineage>
        <taxon>unclassified sequences</taxon>
        <taxon>metagenomes</taxon>
    </lineage>
</organism>
<dbReference type="SUPFAM" id="SSF47598">
    <property type="entry name" value="Ribbon-helix-helix"/>
    <property type="match status" value="1"/>
</dbReference>
<dbReference type="InterPro" id="IPR038296">
    <property type="entry name" value="ParD_sf"/>
</dbReference>
<keyword evidence="2" id="KW-1277">Toxin-antitoxin system</keyword>
<protein>
    <submittedName>
        <fullName evidence="3">Transcriptional regulator</fullName>
    </submittedName>
</protein>
<dbReference type="AlphaFoldDB" id="A0A380THH5"/>